<protein>
    <submittedName>
        <fullName evidence="13">Monovalent cation:proton antiporter-2 family transporter</fullName>
    </submittedName>
</protein>
<keyword evidence="14" id="KW-1185">Reference proteome</keyword>
<evidence type="ECO:0000256" key="11">
    <source>
        <dbReference type="SAM" id="Phobius"/>
    </source>
</evidence>
<dbReference type="SUPFAM" id="SSF54631">
    <property type="entry name" value="CBS-domain pair"/>
    <property type="match status" value="1"/>
</dbReference>
<dbReference type="AlphaFoldDB" id="A0A1V0N5D7"/>
<dbReference type="GO" id="GO:0016020">
    <property type="term" value="C:membrane"/>
    <property type="evidence" value="ECO:0007669"/>
    <property type="project" value="UniProtKB-SubCell"/>
</dbReference>
<keyword evidence="10" id="KW-0129">CBS domain</keyword>
<keyword evidence="9" id="KW-0739">Sodium transport</keyword>
<evidence type="ECO:0000256" key="4">
    <source>
        <dbReference type="ARBA" id="ARBA00022692"/>
    </source>
</evidence>
<dbReference type="CDD" id="cd04603">
    <property type="entry name" value="CBS_pair_KefB_assoc"/>
    <property type="match status" value="1"/>
</dbReference>
<dbReference type="Gene3D" id="1.20.1530.20">
    <property type="match status" value="1"/>
</dbReference>
<dbReference type="InterPro" id="IPR046342">
    <property type="entry name" value="CBS_dom_sf"/>
</dbReference>
<feature type="domain" description="CBS" evidence="12">
    <location>
        <begin position="473"/>
        <end position="531"/>
    </location>
</feature>
<dbReference type="GO" id="GO:1902600">
    <property type="term" value="P:proton transmembrane transport"/>
    <property type="evidence" value="ECO:0007669"/>
    <property type="project" value="InterPro"/>
</dbReference>
<keyword evidence="7" id="KW-0406">Ion transport</keyword>
<evidence type="ECO:0000313" key="13">
    <source>
        <dbReference type="EMBL" id="ARD85350.1"/>
    </source>
</evidence>
<dbReference type="InterPro" id="IPR006153">
    <property type="entry name" value="Cation/H_exchanger_TM"/>
</dbReference>
<keyword evidence="4 11" id="KW-0812">Transmembrane</keyword>
<evidence type="ECO:0000259" key="12">
    <source>
        <dbReference type="PROSITE" id="PS51371"/>
    </source>
</evidence>
<dbReference type="Proteomes" id="UP000192050">
    <property type="component" value="Chromosome"/>
</dbReference>
<proteinExistence type="predicted"/>
<dbReference type="KEGG" id="fai:FAD_1494"/>
<keyword evidence="5 11" id="KW-1133">Transmembrane helix</keyword>
<evidence type="ECO:0000256" key="9">
    <source>
        <dbReference type="ARBA" id="ARBA00023201"/>
    </source>
</evidence>
<evidence type="ECO:0000256" key="8">
    <source>
        <dbReference type="ARBA" id="ARBA00023136"/>
    </source>
</evidence>
<dbReference type="EMBL" id="CP015363">
    <property type="protein sequence ID" value="ARD85350.1"/>
    <property type="molecule type" value="Genomic_DNA"/>
</dbReference>
<evidence type="ECO:0000256" key="7">
    <source>
        <dbReference type="ARBA" id="ARBA00023065"/>
    </source>
</evidence>
<dbReference type="PROSITE" id="PS51371">
    <property type="entry name" value="CBS"/>
    <property type="match status" value="1"/>
</dbReference>
<feature type="transmembrane region" description="Helical" evidence="11">
    <location>
        <begin position="60"/>
        <end position="80"/>
    </location>
</feature>
<feature type="transmembrane region" description="Helical" evidence="11">
    <location>
        <begin position="121"/>
        <end position="142"/>
    </location>
</feature>
<evidence type="ECO:0000256" key="1">
    <source>
        <dbReference type="ARBA" id="ARBA00004141"/>
    </source>
</evidence>
<evidence type="ECO:0000256" key="3">
    <source>
        <dbReference type="ARBA" id="ARBA00022449"/>
    </source>
</evidence>
<feature type="transmembrane region" description="Helical" evidence="11">
    <location>
        <begin position="92"/>
        <end position="115"/>
    </location>
</feature>
<keyword evidence="6" id="KW-0915">Sodium</keyword>
<dbReference type="InterPro" id="IPR000644">
    <property type="entry name" value="CBS_dom"/>
</dbReference>
<dbReference type="RefSeq" id="WP_081142929.1">
    <property type="nucleotide sequence ID" value="NZ_CP015363.1"/>
</dbReference>
<dbReference type="STRING" id="74969.FAD_1494"/>
<feature type="transmembrane region" description="Helical" evidence="11">
    <location>
        <begin position="299"/>
        <end position="321"/>
    </location>
</feature>
<dbReference type="Pfam" id="PF00999">
    <property type="entry name" value="Na_H_Exchanger"/>
    <property type="match status" value="1"/>
</dbReference>
<accession>A0A1V0N5D7</accession>
<keyword evidence="3" id="KW-0050">Antiport</keyword>
<dbReference type="GO" id="GO:0015297">
    <property type="term" value="F:antiporter activity"/>
    <property type="evidence" value="ECO:0007669"/>
    <property type="project" value="UniProtKB-KW"/>
</dbReference>
<organism evidence="13 14">
    <name type="scientific">Ferroplasma acidiphilum</name>
    <dbReference type="NCBI Taxonomy" id="74969"/>
    <lineage>
        <taxon>Archaea</taxon>
        <taxon>Methanobacteriati</taxon>
        <taxon>Thermoplasmatota</taxon>
        <taxon>Thermoplasmata</taxon>
        <taxon>Thermoplasmatales</taxon>
        <taxon>Ferroplasmaceae</taxon>
        <taxon>Ferroplasma</taxon>
    </lineage>
</organism>
<name>A0A1V0N5D7_9ARCH</name>
<evidence type="ECO:0000256" key="10">
    <source>
        <dbReference type="PROSITE-ProRule" id="PRU00703"/>
    </source>
</evidence>
<dbReference type="PANTHER" id="PTHR43562">
    <property type="entry name" value="NAPA-TYPE SODIUM/HYDROGEN ANTIPORTER"/>
    <property type="match status" value="1"/>
</dbReference>
<dbReference type="GO" id="GO:0006814">
    <property type="term" value="P:sodium ion transport"/>
    <property type="evidence" value="ECO:0007669"/>
    <property type="project" value="UniProtKB-KW"/>
</dbReference>
<dbReference type="Pfam" id="PF00571">
    <property type="entry name" value="CBS"/>
    <property type="match status" value="1"/>
</dbReference>
<evidence type="ECO:0000313" key="14">
    <source>
        <dbReference type="Proteomes" id="UP000192050"/>
    </source>
</evidence>
<sequence length="534" mass="58135">MYGLSDSLLALLFIGALLLLAKLGEGLFEKFRIVSYVAAIIIGIIIGPGVLGLITILPNISLFISLGINFLLFTGGALEFKELETKKLLNPSNILTGVIEFILPFGLISFVVYYIFHSVLIALIVGLVTGMSSAGPLTRLLTDTGLNHTEEGNSIFQQVVTMEISGVILFSFLADLYGKVVTIYLVLKIAMELVVSLVFILLFSRYVLTRLLVKIDFSARANETVIAVIIGFVLVLGFVGQLYGFNSAIIALFIGISLREFINERPLVAEKVSTFTYGFFEPLFFIGLGLYFVKITLPLITLGLLIFAIAIILKPIAGTITSRFMHVDTWKNAFGTSVHGGVDAALLVVALGLSLIGRYDYSAVMIAITLLTVVIPALFNVKAPVVKTKKSNYVWEMVNAEFKNLKACDIASSFQSVSVNSKNPISLAFKMCTDLNARAVIVINSKLKVLGQLTLSDMVTMGHNQLRTLSVYQGKIVPAAKVLCDSPATDLIKIFKEYDPPIVAVVDKSGKFIGTILEREILKHVAGILDSDKQ</sequence>
<dbReference type="Gene3D" id="3.10.580.10">
    <property type="entry name" value="CBS-domain"/>
    <property type="match status" value="1"/>
</dbReference>
<feature type="transmembrane region" description="Helical" evidence="11">
    <location>
        <begin position="33"/>
        <end position="54"/>
    </location>
</feature>
<reference evidence="13 14" key="1">
    <citation type="submission" date="2011-10" db="EMBL/GenBank/DDBJ databases">
        <title>Metabolic and evolutionary patterns in the extreme acidophile Ferroplasma acidiphilum.</title>
        <authorList>
            <person name="Golyshina O.V."/>
            <person name="Kozyavkin S.A."/>
            <person name="Tatusov R.L."/>
            <person name="Slesarev A.I."/>
            <person name="Golyshin P.N."/>
        </authorList>
    </citation>
    <scope>NUCLEOTIDE SEQUENCE [LARGE SCALE GENOMIC DNA]</scope>
    <source>
        <strain evidence="14">Y</strain>
    </source>
</reference>
<dbReference type="GeneID" id="31676985"/>
<dbReference type="OrthoDB" id="12029at2157"/>
<feature type="transmembrane region" description="Helical" evidence="11">
    <location>
        <begin position="6"/>
        <end position="21"/>
    </location>
</feature>
<keyword evidence="2" id="KW-0813">Transport</keyword>
<feature type="transmembrane region" description="Helical" evidence="11">
    <location>
        <begin position="362"/>
        <end position="381"/>
    </location>
</feature>
<evidence type="ECO:0000256" key="6">
    <source>
        <dbReference type="ARBA" id="ARBA00023053"/>
    </source>
</evidence>
<feature type="transmembrane region" description="Helical" evidence="11">
    <location>
        <begin position="183"/>
        <end position="208"/>
    </location>
</feature>
<keyword evidence="8 11" id="KW-0472">Membrane</keyword>
<evidence type="ECO:0000256" key="5">
    <source>
        <dbReference type="ARBA" id="ARBA00022989"/>
    </source>
</evidence>
<dbReference type="InterPro" id="IPR038770">
    <property type="entry name" value="Na+/solute_symporter_sf"/>
</dbReference>
<gene>
    <name evidence="13" type="ORF">FAD_1494</name>
</gene>
<evidence type="ECO:0000256" key="2">
    <source>
        <dbReference type="ARBA" id="ARBA00022448"/>
    </source>
</evidence>
<feature type="transmembrane region" description="Helical" evidence="11">
    <location>
        <begin position="333"/>
        <end position="356"/>
    </location>
</feature>
<feature type="transmembrane region" description="Helical" evidence="11">
    <location>
        <begin position="220"/>
        <end position="239"/>
    </location>
</feature>
<dbReference type="PANTHER" id="PTHR43562:SF3">
    <property type="entry name" value="SODIUM ION_PROTON EXCHANGER (EUROFUNG)"/>
    <property type="match status" value="1"/>
</dbReference>
<comment type="subcellular location">
    <subcellularLocation>
        <location evidence="1">Membrane</location>
        <topology evidence="1">Multi-pass membrane protein</topology>
    </subcellularLocation>
</comment>